<sequence length="162" mass="18447">MLFRPLFFIFLIVNSDAQRFGSARYMLQHHLDVFQQFVDAGNKKWLRVMMPVKHNSDQELDDFIKAHKSMKLTAKSAKYSGTGNSQSGISGVVEYARGGATILLEMVIEKNRSSLSSYMFTSVRPVSVPSQRNFHVCLVGFLWCYLWLVDVMPPSVEDVFGK</sequence>
<dbReference type="OMA" id="FLWCYLW"/>
<protein>
    <submittedName>
        <fullName evidence="2">FAD-oxidase_C domain-containing protein</fullName>
    </submittedName>
</protein>
<evidence type="ECO:0000313" key="3">
    <source>
        <dbReference type="Proteomes" id="UP000001940"/>
    </source>
</evidence>
<dbReference type="KEGG" id="cel:CELE_Y110A2AL.7"/>
<reference evidence="2 3" key="1">
    <citation type="journal article" date="1998" name="Science">
        <title>Genome sequence of the nematode C. elegans: a platform for investigating biology.</title>
        <authorList>
            <consortium name="The C. elegans sequencing consortium"/>
            <person name="Sulson J.E."/>
            <person name="Waterston R."/>
        </authorList>
    </citation>
    <scope>NUCLEOTIDE SEQUENCE [LARGE SCALE GENOMIC DNA]</scope>
    <source>
        <strain evidence="2 3">Bristol N2</strain>
    </source>
</reference>
<feature type="chain" id="PRO_5004335277" evidence="1">
    <location>
        <begin position="18"/>
        <end position="162"/>
    </location>
</feature>
<dbReference type="Proteomes" id="UP000001940">
    <property type="component" value="Chromosome II"/>
</dbReference>
<dbReference type="CTD" id="190938"/>
<dbReference type="WormBase" id="Y110A2AL.7">
    <property type="protein sequence ID" value="CE23221"/>
    <property type="gene ID" value="WBGene00022444"/>
</dbReference>
<evidence type="ECO:0000256" key="1">
    <source>
        <dbReference type="SAM" id="SignalP"/>
    </source>
</evidence>
<feature type="signal peptide" evidence="1">
    <location>
        <begin position="1"/>
        <end position="17"/>
    </location>
</feature>
<dbReference type="EMBL" id="BX284602">
    <property type="protein sequence ID" value="CCD72977.1"/>
    <property type="molecule type" value="Genomic_DNA"/>
</dbReference>
<dbReference type="GeneID" id="190938"/>
<dbReference type="PeptideAtlas" id="Q9N4A2"/>
<dbReference type="STRING" id="6239.Y110A2AL.7.1"/>
<keyword evidence="3" id="KW-1185">Reference proteome</keyword>
<name>Q9N4A2_CAEEL</name>
<dbReference type="AlphaFoldDB" id="Q9N4A2"/>
<dbReference type="UCSC" id="Y110A2AL.7">
    <property type="organism name" value="c. elegans"/>
</dbReference>
<dbReference type="OrthoDB" id="5823236at2759"/>
<dbReference type="PaxDb" id="6239-Y110A2AL.7"/>
<dbReference type="HOGENOM" id="CLU_1636943_0_0_1"/>
<evidence type="ECO:0000313" key="2">
    <source>
        <dbReference type="EMBL" id="CCD72977.1"/>
    </source>
</evidence>
<dbReference type="AGR" id="WB:WBGene00022444"/>
<proteinExistence type="evidence at protein level"/>
<evidence type="ECO:0007829" key="5">
    <source>
        <dbReference type="PeptideAtlas" id="Q9N4A2"/>
    </source>
</evidence>
<keyword evidence="1" id="KW-0732">Signal</keyword>
<organism evidence="2 3">
    <name type="scientific">Caenorhabditis elegans</name>
    <dbReference type="NCBI Taxonomy" id="6239"/>
    <lineage>
        <taxon>Eukaryota</taxon>
        <taxon>Metazoa</taxon>
        <taxon>Ecdysozoa</taxon>
        <taxon>Nematoda</taxon>
        <taxon>Chromadorea</taxon>
        <taxon>Rhabditida</taxon>
        <taxon>Rhabditina</taxon>
        <taxon>Rhabditomorpha</taxon>
        <taxon>Rhabditoidea</taxon>
        <taxon>Rhabditidae</taxon>
        <taxon>Peloderinae</taxon>
        <taxon>Caenorhabditis</taxon>
    </lineage>
</organism>
<dbReference type="Bgee" id="WBGene00022444">
    <property type="expression patterns" value="Expressed in adult organism and 1 other cell type or tissue"/>
</dbReference>
<keyword evidence="5" id="KW-1267">Proteomics identification</keyword>
<evidence type="ECO:0000313" key="4">
    <source>
        <dbReference type="WormBase" id="Y110A2AL.7"/>
    </source>
</evidence>
<dbReference type="RefSeq" id="NP_494382.1">
    <property type="nucleotide sequence ID" value="NM_061981.1"/>
</dbReference>
<accession>Q9N4A2</accession>
<dbReference type="InParanoid" id="Q9N4A2"/>
<gene>
    <name evidence="2" type="ORF">CELE_Y110A2AL.7</name>
    <name evidence="2 4" type="ORF">Y110A2AL.7</name>
</gene>
<dbReference type="eggNOG" id="ENOG502TIM3">
    <property type="taxonomic scope" value="Eukaryota"/>
</dbReference>
<dbReference type="FunCoup" id="Q9N4A2">
    <property type="interactions" value="811"/>
</dbReference>
<dbReference type="PhylomeDB" id="Q9N4A2"/>